<comment type="caution">
    <text evidence="3">The sequence shown here is derived from an EMBL/GenBank/DDBJ whole genome shotgun (WGS) entry which is preliminary data.</text>
</comment>
<protein>
    <submittedName>
        <fullName evidence="3">NAD(P)H-binding protein</fullName>
    </submittedName>
</protein>
<organism evidence="3 4">
    <name type="scientific">Denitratimonas tolerans</name>
    <dbReference type="NCBI Taxonomy" id="1338420"/>
    <lineage>
        <taxon>Bacteria</taxon>
        <taxon>Pseudomonadati</taxon>
        <taxon>Pseudomonadota</taxon>
        <taxon>Gammaproteobacteria</taxon>
        <taxon>Lysobacterales</taxon>
        <taxon>Lysobacteraceae</taxon>
        <taxon>Denitratimonas</taxon>
    </lineage>
</organism>
<gene>
    <name evidence="3" type="ORF">WB794_08225</name>
</gene>
<dbReference type="Pfam" id="PF01370">
    <property type="entry name" value="Epimerase"/>
    <property type="match status" value="1"/>
</dbReference>
<keyword evidence="1" id="KW-0472">Membrane</keyword>
<feature type="transmembrane region" description="Helical" evidence="1">
    <location>
        <begin position="307"/>
        <end position="329"/>
    </location>
</feature>
<keyword evidence="4" id="KW-1185">Reference proteome</keyword>
<dbReference type="Gene3D" id="3.40.50.720">
    <property type="entry name" value="NAD(P)-binding Rossmann-like Domain"/>
    <property type="match status" value="1"/>
</dbReference>
<feature type="transmembrane region" description="Helical" evidence="1">
    <location>
        <begin position="378"/>
        <end position="401"/>
    </location>
</feature>
<dbReference type="InterPro" id="IPR001509">
    <property type="entry name" value="Epimerase_deHydtase"/>
</dbReference>
<evidence type="ECO:0000259" key="2">
    <source>
        <dbReference type="Pfam" id="PF01370"/>
    </source>
</evidence>
<name>A0AAW9R6B0_9GAMM</name>
<dbReference type="PANTHER" id="PTHR12126:SF11">
    <property type="entry name" value="NADH DEHYDROGENASE [UBIQUINONE] 1 ALPHA SUBCOMPLEX SUBUNIT 9, MITOCHONDRIAL"/>
    <property type="match status" value="1"/>
</dbReference>
<evidence type="ECO:0000313" key="4">
    <source>
        <dbReference type="Proteomes" id="UP001364472"/>
    </source>
</evidence>
<dbReference type="EMBL" id="JBBDHC010000010">
    <property type="protein sequence ID" value="MEJ1249656.1"/>
    <property type="molecule type" value="Genomic_DNA"/>
</dbReference>
<dbReference type="GO" id="GO:0044877">
    <property type="term" value="F:protein-containing complex binding"/>
    <property type="evidence" value="ECO:0007669"/>
    <property type="project" value="TreeGrafter"/>
</dbReference>
<dbReference type="AlphaFoldDB" id="A0AAW9R6B0"/>
<dbReference type="Pfam" id="PF13781">
    <property type="entry name" value="DoxX_3"/>
    <property type="match status" value="1"/>
</dbReference>
<feature type="transmembrane region" description="Helical" evidence="1">
    <location>
        <begin position="12"/>
        <end position="31"/>
    </location>
</feature>
<dbReference type="InterPro" id="IPR051207">
    <property type="entry name" value="ComplexI_NDUFA9_subunit"/>
</dbReference>
<dbReference type="PANTHER" id="PTHR12126">
    <property type="entry name" value="NADH-UBIQUINONE OXIDOREDUCTASE 39 KDA SUBUNIT-RELATED"/>
    <property type="match status" value="1"/>
</dbReference>
<keyword evidence="1" id="KW-0812">Transmembrane</keyword>
<evidence type="ECO:0000313" key="3">
    <source>
        <dbReference type="EMBL" id="MEJ1249656.1"/>
    </source>
</evidence>
<proteinExistence type="predicted"/>
<dbReference type="SUPFAM" id="SSF51735">
    <property type="entry name" value="NAD(P)-binding Rossmann-fold domains"/>
    <property type="match status" value="1"/>
</dbReference>
<dbReference type="InterPro" id="IPR036291">
    <property type="entry name" value="NAD(P)-bd_dom_sf"/>
</dbReference>
<feature type="transmembrane region" description="Helical" evidence="1">
    <location>
        <begin position="349"/>
        <end position="371"/>
    </location>
</feature>
<keyword evidence="1" id="KW-1133">Transmembrane helix</keyword>
<sequence>MRVLITGAYGFIGMHVVAALLRAGHVPVAAVRGSRAAMPGMDSVACDFTRDVDAAAWRPRLAGIDAVVNCAGILREARAGDFERVHATVPLALAQACRDAGVRRLVQVSALGDPRDAEFVASKHRGDEAILRSGIDAVVLRPSVVYSTRGSYGGTTLLRGLAALPLIPLPGRGEARLQPLDAEDLAAAVLAALERPEAAGQRLELGGPEAITLRRYLGLWRRWLGMGEARFIAVPRALARLGARLGEAFGRGPLGMTMWRMLERGSVVSDASLSHSRAVLGWNPAPLEVALARGAASSADRWQARTVFLRPLLHAALALTFLASGAVGLMTPVAAVESLFEAGGLPQSWAGPLALGGSLADVALGLWLLLARRPRRPLVAMAALVVGYTVCIGALLPGVWLDPFGGLLKNIVVLVAIAIAAAGAERQ</sequence>
<accession>A0AAW9R6B0</accession>
<dbReference type="CDD" id="cd05271">
    <property type="entry name" value="NDUFA9_like_SDR_a"/>
    <property type="match status" value="1"/>
</dbReference>
<evidence type="ECO:0000256" key="1">
    <source>
        <dbReference type="SAM" id="Phobius"/>
    </source>
</evidence>
<dbReference type="InterPro" id="IPR025695">
    <property type="entry name" value="DoxX-like"/>
</dbReference>
<dbReference type="RefSeq" id="WP_337335373.1">
    <property type="nucleotide sequence ID" value="NZ_JBBDHC010000010.1"/>
</dbReference>
<feature type="domain" description="NAD-dependent epimerase/dehydratase" evidence="2">
    <location>
        <begin position="3"/>
        <end position="200"/>
    </location>
</feature>
<feature type="transmembrane region" description="Helical" evidence="1">
    <location>
        <begin position="407"/>
        <end position="424"/>
    </location>
</feature>
<dbReference type="Proteomes" id="UP001364472">
    <property type="component" value="Unassembled WGS sequence"/>
</dbReference>
<reference evidence="3 4" key="1">
    <citation type="journal article" date="2016" name="Antonie Van Leeuwenhoek">
        <title>Denitratimonas tolerans gen. nov., sp. nov., a denitrifying bacterium isolated from a bioreactor for tannery wastewater treatment.</title>
        <authorList>
            <person name="Han S.I."/>
            <person name="Kim J.O."/>
            <person name="Lee Y.R."/>
            <person name="Ekpeghere K.I."/>
            <person name="Koh S.C."/>
            <person name="Whang K.S."/>
        </authorList>
    </citation>
    <scope>NUCLEOTIDE SEQUENCE [LARGE SCALE GENOMIC DNA]</scope>
    <source>
        <strain evidence="3 4">KACC 17565</strain>
    </source>
</reference>